<feature type="compositionally biased region" description="Polar residues" evidence="1">
    <location>
        <begin position="63"/>
        <end position="84"/>
    </location>
</feature>
<protein>
    <recommendedName>
        <fullName evidence="4">CsbD-like domain-containing protein</fullName>
    </recommendedName>
</protein>
<name>A0A2K1QZ11_9PEZI</name>
<evidence type="ECO:0000313" key="2">
    <source>
        <dbReference type="EMBL" id="PNS20294.1"/>
    </source>
</evidence>
<gene>
    <name evidence="2" type="ORF">CAC42_5744</name>
</gene>
<accession>A0A2K1QZ11</accession>
<dbReference type="PANTHER" id="PTHR40460">
    <property type="entry name" value="CHROMOSOME 1, WHOLE GENOME SHOTGUN SEQUENCE"/>
    <property type="match status" value="1"/>
</dbReference>
<evidence type="ECO:0000313" key="3">
    <source>
        <dbReference type="Proteomes" id="UP000243797"/>
    </source>
</evidence>
<feature type="compositionally biased region" description="Basic and acidic residues" evidence="1">
    <location>
        <begin position="37"/>
        <end position="52"/>
    </location>
</feature>
<proteinExistence type="predicted"/>
<feature type="region of interest" description="Disordered" evidence="1">
    <location>
        <begin position="28"/>
        <end position="85"/>
    </location>
</feature>
<feature type="compositionally biased region" description="Basic and acidic residues" evidence="1">
    <location>
        <begin position="145"/>
        <end position="176"/>
    </location>
</feature>
<dbReference type="PANTHER" id="PTHR40460:SF1">
    <property type="entry name" value="CSBD-LIKE DOMAIN-CONTAINING PROTEIN"/>
    <property type="match status" value="1"/>
</dbReference>
<dbReference type="OrthoDB" id="5309565at2759"/>
<dbReference type="InParanoid" id="A0A2K1QZ11"/>
<dbReference type="InterPro" id="IPR036629">
    <property type="entry name" value="YjbJ_sf"/>
</dbReference>
<dbReference type="AlphaFoldDB" id="A0A2K1QZ11"/>
<dbReference type="Proteomes" id="UP000243797">
    <property type="component" value="Unassembled WGS sequence"/>
</dbReference>
<evidence type="ECO:0008006" key="4">
    <source>
        <dbReference type="Google" id="ProtNLM"/>
    </source>
</evidence>
<organism evidence="2 3">
    <name type="scientific">Sphaceloma murrayae</name>
    <dbReference type="NCBI Taxonomy" id="2082308"/>
    <lineage>
        <taxon>Eukaryota</taxon>
        <taxon>Fungi</taxon>
        <taxon>Dikarya</taxon>
        <taxon>Ascomycota</taxon>
        <taxon>Pezizomycotina</taxon>
        <taxon>Dothideomycetes</taxon>
        <taxon>Dothideomycetidae</taxon>
        <taxon>Myriangiales</taxon>
        <taxon>Elsinoaceae</taxon>
        <taxon>Sphaceloma</taxon>
    </lineage>
</organism>
<dbReference type="EMBL" id="NKHZ01000025">
    <property type="protein sequence ID" value="PNS20294.1"/>
    <property type="molecule type" value="Genomic_DNA"/>
</dbReference>
<reference evidence="2 3" key="1">
    <citation type="submission" date="2017-06" db="EMBL/GenBank/DDBJ databases">
        <title>Draft genome sequence of a variant of Elsinoe murrayae.</title>
        <authorList>
            <person name="Cheng Q."/>
        </authorList>
    </citation>
    <scope>NUCLEOTIDE SEQUENCE [LARGE SCALE GENOMIC DNA]</scope>
    <source>
        <strain evidence="2 3">CQ-2017a</strain>
    </source>
</reference>
<comment type="caution">
    <text evidence="2">The sequence shown here is derived from an EMBL/GenBank/DDBJ whole genome shotgun (WGS) entry which is preliminary data.</text>
</comment>
<dbReference type="STRING" id="2082308.A0A2K1QZ11"/>
<keyword evidence="3" id="KW-1185">Reference proteome</keyword>
<dbReference type="SUPFAM" id="SSF69047">
    <property type="entry name" value="Hypothetical protein YjbJ"/>
    <property type="match status" value="1"/>
</dbReference>
<feature type="compositionally biased region" description="Polar residues" evidence="1">
    <location>
        <begin position="105"/>
        <end position="120"/>
    </location>
</feature>
<evidence type="ECO:0000256" key="1">
    <source>
        <dbReference type="SAM" id="MobiDB-lite"/>
    </source>
</evidence>
<sequence length="176" mass="17893">MTDNTNPSTLGAVYDKVTGAAQSALGSLTGSTADQSAGDRKQAQADAKDDLSHAGANVAGHSVSATGVTKNDPNRSAGNWNQTVGAGKETLGNLIGAEGLKQEGIRQNQEGKQQEAQGQLSDLGKGVSDRVSGSLGGAVAGLTGDKAEQAKRQAQHDEGKTRQRGVEADLEKSAPQ</sequence>
<feature type="region of interest" description="Disordered" evidence="1">
    <location>
        <begin position="99"/>
        <end position="176"/>
    </location>
</feature>